<reference evidence="1 2" key="1">
    <citation type="submission" date="2015-06" db="EMBL/GenBank/DDBJ databases">
        <title>Genome sequence of Pseudoalteromonas carrageenovora.</title>
        <authorList>
            <person name="Xie B.-B."/>
            <person name="Rong J.-C."/>
            <person name="Qin Q.-L."/>
            <person name="Zhang Y.-Z."/>
        </authorList>
    </citation>
    <scope>NUCLEOTIDE SEQUENCE [LARGE SCALE GENOMIC DNA]</scope>
    <source>
        <strain evidence="1 2">IAM 12662</strain>
    </source>
</reference>
<comment type="caution">
    <text evidence="1">The sequence shown here is derived from an EMBL/GenBank/DDBJ whole genome shotgun (WGS) entry which is preliminary data.</text>
</comment>
<dbReference type="Proteomes" id="UP000615003">
    <property type="component" value="Unassembled WGS sequence"/>
</dbReference>
<gene>
    <name evidence="1" type="ORF">PCARR_a2304</name>
</gene>
<organism evidence="1 2">
    <name type="scientific">Pseudoalteromonas carrageenovora IAM 12662</name>
    <dbReference type="NCBI Taxonomy" id="1314868"/>
    <lineage>
        <taxon>Bacteria</taxon>
        <taxon>Pseudomonadati</taxon>
        <taxon>Pseudomonadota</taxon>
        <taxon>Gammaproteobacteria</taxon>
        <taxon>Alteromonadales</taxon>
        <taxon>Pseudoalteromonadaceae</taxon>
        <taxon>Pseudoalteromonas</taxon>
    </lineage>
</organism>
<sequence length="44" mass="5345">MGNKVFNVSFIDFYLFYKEDDSKKHLFPNNQNNLNNEIFLCVKR</sequence>
<proteinExistence type="predicted"/>
<protein>
    <submittedName>
        <fullName evidence="1">Uncharacterized protein</fullName>
    </submittedName>
</protein>
<evidence type="ECO:0000313" key="1">
    <source>
        <dbReference type="EMBL" id="MBE0383971.1"/>
    </source>
</evidence>
<accession>A0ABR9EVT2</accession>
<keyword evidence="2" id="KW-1185">Reference proteome</keyword>
<name>A0ABR9EVT2_PSEVC</name>
<dbReference type="EMBL" id="AQGW01000023">
    <property type="protein sequence ID" value="MBE0383971.1"/>
    <property type="molecule type" value="Genomic_DNA"/>
</dbReference>
<evidence type="ECO:0000313" key="2">
    <source>
        <dbReference type="Proteomes" id="UP000615003"/>
    </source>
</evidence>